<protein>
    <recommendedName>
        <fullName evidence="2">GIY-YIG domain-containing protein</fullName>
    </recommendedName>
</protein>
<evidence type="ECO:0000259" key="2">
    <source>
        <dbReference type="PROSITE" id="PS50164"/>
    </source>
</evidence>
<comment type="similarity">
    <text evidence="1">Belongs to the UPF0213 family.</text>
</comment>
<accession>A0A1G2BVQ7</accession>
<dbReference type="InterPro" id="IPR000305">
    <property type="entry name" value="GIY-YIG_endonuc"/>
</dbReference>
<name>A0A1G2BVQ7_9BACT</name>
<dbReference type="EMBL" id="MHKN01000020">
    <property type="protein sequence ID" value="OGY92307.1"/>
    <property type="molecule type" value="Genomic_DNA"/>
</dbReference>
<organism evidence="3 4">
    <name type="scientific">Candidatus Komeilibacteria bacterium RIFCSPLOWO2_01_FULL_53_11</name>
    <dbReference type="NCBI Taxonomy" id="1798552"/>
    <lineage>
        <taxon>Bacteria</taxon>
        <taxon>Candidatus Komeiliibacteriota</taxon>
    </lineage>
</organism>
<dbReference type="PANTHER" id="PTHR34477">
    <property type="entry name" value="UPF0213 PROTEIN YHBQ"/>
    <property type="match status" value="1"/>
</dbReference>
<feature type="domain" description="GIY-YIG" evidence="2">
    <location>
        <begin position="1"/>
        <end position="78"/>
    </location>
</feature>
<evidence type="ECO:0000256" key="1">
    <source>
        <dbReference type="ARBA" id="ARBA00007435"/>
    </source>
</evidence>
<evidence type="ECO:0000313" key="3">
    <source>
        <dbReference type="EMBL" id="OGY92307.1"/>
    </source>
</evidence>
<dbReference type="InterPro" id="IPR035901">
    <property type="entry name" value="GIY-YIG_endonuc_sf"/>
</dbReference>
<reference evidence="3 4" key="1">
    <citation type="journal article" date="2016" name="Nat. Commun.">
        <title>Thousands of microbial genomes shed light on interconnected biogeochemical processes in an aquifer system.</title>
        <authorList>
            <person name="Anantharaman K."/>
            <person name="Brown C.T."/>
            <person name="Hug L.A."/>
            <person name="Sharon I."/>
            <person name="Castelle C.J."/>
            <person name="Probst A.J."/>
            <person name="Thomas B.C."/>
            <person name="Singh A."/>
            <person name="Wilkins M.J."/>
            <person name="Karaoz U."/>
            <person name="Brodie E.L."/>
            <person name="Williams K.H."/>
            <person name="Hubbard S.S."/>
            <person name="Banfield J.F."/>
        </authorList>
    </citation>
    <scope>NUCLEOTIDE SEQUENCE [LARGE SCALE GENOMIC DNA]</scope>
</reference>
<proteinExistence type="inferred from homology"/>
<dbReference type="AlphaFoldDB" id="A0A1G2BVQ7"/>
<dbReference type="Proteomes" id="UP000177349">
    <property type="component" value="Unassembled WGS sequence"/>
</dbReference>
<evidence type="ECO:0000313" key="4">
    <source>
        <dbReference type="Proteomes" id="UP000177349"/>
    </source>
</evidence>
<dbReference type="Gene3D" id="3.40.1440.10">
    <property type="entry name" value="GIY-YIG endonuclease"/>
    <property type="match status" value="1"/>
</dbReference>
<comment type="caution">
    <text evidence="3">The sequence shown here is derived from an EMBL/GenBank/DDBJ whole genome shotgun (WGS) entry which is preliminary data.</text>
</comment>
<dbReference type="InterPro" id="IPR050190">
    <property type="entry name" value="UPF0213_domain"/>
</dbReference>
<dbReference type="SUPFAM" id="SSF82771">
    <property type="entry name" value="GIY-YIG endonuclease"/>
    <property type="match status" value="1"/>
</dbReference>
<gene>
    <name evidence="3" type="ORF">A3B31_00180</name>
</gene>
<dbReference type="PANTHER" id="PTHR34477:SF1">
    <property type="entry name" value="UPF0213 PROTEIN YHBQ"/>
    <property type="match status" value="1"/>
</dbReference>
<dbReference type="PROSITE" id="PS50164">
    <property type="entry name" value="GIY_YIG"/>
    <property type="match status" value="1"/>
</dbReference>
<sequence length="85" mass="10274">MYYVYILQSSRDGSLYVGYSHDLQRRFREHNTGLSSSTKSKRPWKLVYYEAYRSRSDAKWREHNLKRFAKGYAQLKKRIQNCLST</sequence>
<dbReference type="Pfam" id="PF01541">
    <property type="entry name" value="GIY-YIG"/>
    <property type="match status" value="1"/>
</dbReference>
<dbReference type="CDD" id="cd10449">
    <property type="entry name" value="GIY-YIG_SLX1_like"/>
    <property type="match status" value="1"/>
</dbReference>